<organism evidence="2 3">
    <name type="scientific">Halodesulfovibrio aestuarii</name>
    <dbReference type="NCBI Taxonomy" id="126333"/>
    <lineage>
        <taxon>Bacteria</taxon>
        <taxon>Pseudomonadati</taxon>
        <taxon>Thermodesulfobacteriota</taxon>
        <taxon>Desulfovibrionia</taxon>
        <taxon>Desulfovibrionales</taxon>
        <taxon>Desulfovibrionaceae</taxon>
        <taxon>Halodesulfovibrio</taxon>
    </lineage>
</organism>
<dbReference type="CDD" id="cd04182">
    <property type="entry name" value="GT_2_like_f"/>
    <property type="match status" value="1"/>
</dbReference>
<sequence>MLRAYGILLAAGYSSRMGRCKPTLHLGDKTTLQTLADAFIQAGVTPIVVTGYASEKIEQECKRLNLQAVYNANFDDGMFSSVQTGCNALPDDADIFFITPVDIPLIRSSTITALLNHAAKTKANVIHPILDDSLLTPLPEFLHKTEGKRGHPPCLRASLKCEILKYNGDGGLAKLLDQYTDTTHYLPVLDSGMLLDMDTPEDYEKLCRIQTLRSVPSVQECYAIWNAVALPTHIRNHSLAVTEVAHRILEKIPDNTPLFKQTVISGTLLHDIAKGVPQHANAGARMITELGFPAVAPCIATHSKLSATEGAVTEAELVFLADKFIDGTSRCTLERRYEEKMACYAASPEVVKAIQQKLLQAQAILHKAELATGTDLTALLTKEKRS</sequence>
<evidence type="ECO:0000313" key="3">
    <source>
        <dbReference type="Proteomes" id="UP000184001"/>
    </source>
</evidence>
<evidence type="ECO:0000313" key="2">
    <source>
        <dbReference type="EMBL" id="SHJ25989.1"/>
    </source>
</evidence>
<feature type="domain" description="HD/PDEase" evidence="1">
    <location>
        <begin position="230"/>
        <end position="336"/>
    </location>
</feature>
<dbReference type="GO" id="GO:0016779">
    <property type="term" value="F:nucleotidyltransferase activity"/>
    <property type="evidence" value="ECO:0007669"/>
    <property type="project" value="UniProtKB-KW"/>
</dbReference>
<protein>
    <submittedName>
        <fullName evidence="2">CTP:molybdopterin cytidylyltransferase MocA</fullName>
    </submittedName>
</protein>
<dbReference type="Gene3D" id="3.90.550.10">
    <property type="entry name" value="Spore Coat Polysaccharide Biosynthesis Protein SpsA, Chain A"/>
    <property type="match status" value="1"/>
</dbReference>
<dbReference type="PANTHER" id="PTHR43777:SF1">
    <property type="entry name" value="MOLYBDENUM COFACTOR CYTIDYLYLTRANSFERASE"/>
    <property type="match status" value="1"/>
</dbReference>
<comment type="caution">
    <text evidence="2">The sequence shown here is derived from an EMBL/GenBank/DDBJ whole genome shotgun (WGS) entry which is preliminary data.</text>
</comment>
<keyword evidence="2" id="KW-0548">Nucleotidyltransferase</keyword>
<dbReference type="InterPro" id="IPR025877">
    <property type="entry name" value="MobA-like_NTP_Trfase"/>
</dbReference>
<dbReference type="InterPro" id="IPR054703">
    <property type="entry name" value="Mop-rel"/>
</dbReference>
<dbReference type="CDD" id="cd00077">
    <property type="entry name" value="HDc"/>
    <property type="match status" value="1"/>
</dbReference>
<reference evidence="2 3" key="1">
    <citation type="submission" date="2016-11" db="EMBL/GenBank/DDBJ databases">
        <authorList>
            <person name="Varghese N."/>
            <person name="Submissions S."/>
        </authorList>
    </citation>
    <scope>NUCLEOTIDE SEQUENCE [LARGE SCALE GENOMIC DNA]</scope>
    <source>
        <strain evidence="2 3">DSM 17919</strain>
    </source>
</reference>
<dbReference type="SUPFAM" id="SSF109604">
    <property type="entry name" value="HD-domain/PDEase-like"/>
    <property type="match status" value="1"/>
</dbReference>
<keyword evidence="2" id="KW-0808">Transferase</keyword>
<dbReference type="EMBL" id="FQZR01000004">
    <property type="protein sequence ID" value="SHJ25989.1"/>
    <property type="molecule type" value="Genomic_DNA"/>
</dbReference>
<proteinExistence type="predicted"/>
<dbReference type="Pfam" id="PF12804">
    <property type="entry name" value="NTP_transf_3"/>
    <property type="match status" value="1"/>
</dbReference>
<dbReference type="Proteomes" id="UP000184001">
    <property type="component" value="Unassembled WGS sequence"/>
</dbReference>
<dbReference type="SUPFAM" id="SSF53448">
    <property type="entry name" value="Nucleotide-diphospho-sugar transferases"/>
    <property type="match status" value="1"/>
</dbReference>
<evidence type="ECO:0000259" key="1">
    <source>
        <dbReference type="SMART" id="SM00471"/>
    </source>
</evidence>
<gene>
    <name evidence="2" type="ORF">SAMN05660830_01965</name>
</gene>
<dbReference type="RefSeq" id="WP_020000038.1">
    <property type="nucleotide sequence ID" value="NZ_CP192219.1"/>
</dbReference>
<dbReference type="AlphaFoldDB" id="A0A8G2F994"/>
<dbReference type="Gene3D" id="1.10.3210.10">
    <property type="entry name" value="Hypothetical protein af1432"/>
    <property type="match status" value="1"/>
</dbReference>
<dbReference type="InterPro" id="IPR003607">
    <property type="entry name" value="HD/PDEase_dom"/>
</dbReference>
<name>A0A8G2F994_9BACT</name>
<dbReference type="PANTHER" id="PTHR43777">
    <property type="entry name" value="MOLYBDENUM COFACTOR CYTIDYLYLTRANSFERASE"/>
    <property type="match status" value="1"/>
</dbReference>
<dbReference type="InterPro" id="IPR029044">
    <property type="entry name" value="Nucleotide-diphossugar_trans"/>
</dbReference>
<dbReference type="Pfam" id="PF01966">
    <property type="entry name" value="HD"/>
    <property type="match status" value="1"/>
</dbReference>
<dbReference type="SMART" id="SM00471">
    <property type="entry name" value="HDc"/>
    <property type="match status" value="1"/>
</dbReference>
<dbReference type="NCBIfam" id="NF045665">
    <property type="entry name" value="NTPtran_DVU1551"/>
    <property type="match status" value="1"/>
</dbReference>
<accession>A0A8G2F994</accession>
<dbReference type="InterPro" id="IPR006674">
    <property type="entry name" value="HD_domain"/>
</dbReference>